<evidence type="ECO:0000313" key="1">
    <source>
        <dbReference type="EMBL" id="KAI9509288.1"/>
    </source>
</evidence>
<organism evidence="1 2">
    <name type="scientific">Russula earlei</name>
    <dbReference type="NCBI Taxonomy" id="71964"/>
    <lineage>
        <taxon>Eukaryota</taxon>
        <taxon>Fungi</taxon>
        <taxon>Dikarya</taxon>
        <taxon>Basidiomycota</taxon>
        <taxon>Agaricomycotina</taxon>
        <taxon>Agaricomycetes</taxon>
        <taxon>Russulales</taxon>
        <taxon>Russulaceae</taxon>
        <taxon>Russula</taxon>
    </lineage>
</organism>
<accession>A0ACC0UCG0</accession>
<evidence type="ECO:0000313" key="2">
    <source>
        <dbReference type="Proteomes" id="UP001207468"/>
    </source>
</evidence>
<dbReference type="EMBL" id="JAGFNK010000068">
    <property type="protein sequence ID" value="KAI9509288.1"/>
    <property type="molecule type" value="Genomic_DNA"/>
</dbReference>
<protein>
    <submittedName>
        <fullName evidence="1">Uncharacterized protein</fullName>
    </submittedName>
</protein>
<name>A0ACC0UCG0_9AGAM</name>
<gene>
    <name evidence="1" type="ORF">F5148DRAFT_1189179</name>
</gene>
<reference evidence="1" key="1">
    <citation type="submission" date="2021-03" db="EMBL/GenBank/DDBJ databases">
        <title>Evolutionary priming and transition to the ectomycorrhizal habit in an iconic lineage of mushroom-forming fungi: is preadaptation a requirement?</title>
        <authorList>
            <consortium name="DOE Joint Genome Institute"/>
            <person name="Looney B.P."/>
            <person name="Miyauchi S."/>
            <person name="Morin E."/>
            <person name="Drula E."/>
            <person name="Courty P.E."/>
            <person name="Chicoki N."/>
            <person name="Fauchery L."/>
            <person name="Kohler A."/>
            <person name="Kuo A."/>
            <person name="LaButti K."/>
            <person name="Pangilinan J."/>
            <person name="Lipzen A."/>
            <person name="Riley R."/>
            <person name="Andreopoulos W."/>
            <person name="He G."/>
            <person name="Johnson J."/>
            <person name="Barry K.W."/>
            <person name="Grigoriev I.V."/>
            <person name="Nagy L."/>
            <person name="Hibbett D."/>
            <person name="Henrissat B."/>
            <person name="Matheny P.B."/>
            <person name="Labbe J."/>
            <person name="Martin A.F."/>
        </authorList>
    </citation>
    <scope>NUCLEOTIDE SEQUENCE</scope>
    <source>
        <strain evidence="1">BPL698</strain>
    </source>
</reference>
<sequence length="379" mass="41267">MSPDQPHLCLSKPRLFSASASSDVTKPVAALCNPVPSTATPCSPPHTASTGARQNDSKCHVCFSPTPDRSPSAPSKALPSRPCRAFLRNFHSEREMRPSVAGFATCSHCHADSMQGVMARMSIKDLPTITAGDRNALSIARYPPTSLNPYGSATSTEVQPLSSGPSTAHEDSVNDMLPESVQEAKEQIKQMIDGWKEDAKGVLMFSGLFSAIVAAFLMESYKLLCRDPKGPGETSYSPPPATSVVFINILWLISLVLNIVSALFATLTLQWARRYAQLLQTSSTLRDLAHIRSMRHGIAMIITLLHTAVFFFLAGLVTFFFTINRTVAVVVSVTVGIFGAFYLALTILACLDHHCPYRVLFLRDEGNLSLHPRGPFERS</sequence>
<comment type="caution">
    <text evidence="1">The sequence shown here is derived from an EMBL/GenBank/DDBJ whole genome shotgun (WGS) entry which is preliminary data.</text>
</comment>
<proteinExistence type="predicted"/>
<dbReference type="Proteomes" id="UP001207468">
    <property type="component" value="Unassembled WGS sequence"/>
</dbReference>
<keyword evidence="2" id="KW-1185">Reference proteome</keyword>